<dbReference type="EMBL" id="JNOM01000141">
    <property type="protein sequence ID" value="KNG85805.1"/>
    <property type="molecule type" value="Genomic_DNA"/>
</dbReference>
<evidence type="ECO:0000256" key="2">
    <source>
        <dbReference type="SAM" id="SignalP"/>
    </source>
</evidence>
<dbReference type="OrthoDB" id="4509595at2759"/>
<dbReference type="InterPro" id="IPR036779">
    <property type="entry name" value="LysM_dom_sf"/>
</dbReference>
<feature type="signal peptide" evidence="2">
    <location>
        <begin position="1"/>
        <end position="18"/>
    </location>
</feature>
<keyword evidence="2" id="KW-0732">Signal</keyword>
<dbReference type="Proteomes" id="UP000037505">
    <property type="component" value="Unassembled WGS sequence"/>
</dbReference>
<accession>A0A0L1J2A0</accession>
<keyword evidence="4" id="KW-1185">Reference proteome</keyword>
<name>A0A0L1J2A0_ASPN3</name>
<evidence type="ECO:0000256" key="1">
    <source>
        <dbReference type="SAM" id="MobiDB-lite"/>
    </source>
</evidence>
<dbReference type="AlphaFoldDB" id="A0A0L1J2A0"/>
<evidence type="ECO:0000313" key="4">
    <source>
        <dbReference type="Proteomes" id="UP000037505"/>
    </source>
</evidence>
<organism evidence="3 4">
    <name type="scientific">Aspergillus nomiae NRRL (strain ATCC 15546 / NRRL 13137 / CBS 260.88 / M93)</name>
    <dbReference type="NCBI Taxonomy" id="1509407"/>
    <lineage>
        <taxon>Eukaryota</taxon>
        <taxon>Fungi</taxon>
        <taxon>Dikarya</taxon>
        <taxon>Ascomycota</taxon>
        <taxon>Pezizomycotina</taxon>
        <taxon>Eurotiomycetes</taxon>
        <taxon>Eurotiomycetidae</taxon>
        <taxon>Eurotiales</taxon>
        <taxon>Aspergillaceae</taxon>
        <taxon>Aspergillus</taxon>
        <taxon>Aspergillus subgen. Circumdati</taxon>
    </lineage>
</organism>
<dbReference type="GeneID" id="26807957"/>
<sequence>MGPQLFLFVGLFLQLLSAHQLHPRENPACEFSVAASYAGETCDTFTRRWHIDRATFLSLNPGADCSALTDDRTFCVKEKRPSISATSLAPISTTTTSPTIGSTTTDSSTATSSTATDNSTVTSSTTTGSSTATRESTTPTASSESTASAATIPLQVTMIVTLLLSLCFI</sequence>
<dbReference type="STRING" id="1509407.A0A0L1J2A0"/>
<feature type="chain" id="PRO_5005553087" description="LysM domain-containing protein" evidence="2">
    <location>
        <begin position="19"/>
        <end position="169"/>
    </location>
</feature>
<proteinExistence type="predicted"/>
<evidence type="ECO:0000313" key="3">
    <source>
        <dbReference type="EMBL" id="KNG85805.1"/>
    </source>
</evidence>
<evidence type="ECO:0008006" key="5">
    <source>
        <dbReference type="Google" id="ProtNLM"/>
    </source>
</evidence>
<protein>
    <recommendedName>
        <fullName evidence="5">LysM domain-containing protein</fullName>
    </recommendedName>
</protein>
<comment type="caution">
    <text evidence="3">The sequence shown here is derived from an EMBL/GenBank/DDBJ whole genome shotgun (WGS) entry which is preliminary data.</text>
</comment>
<dbReference type="Gene3D" id="3.10.350.10">
    <property type="entry name" value="LysM domain"/>
    <property type="match status" value="1"/>
</dbReference>
<dbReference type="RefSeq" id="XP_015406728.1">
    <property type="nucleotide sequence ID" value="XM_015551410.1"/>
</dbReference>
<feature type="region of interest" description="Disordered" evidence="1">
    <location>
        <begin position="87"/>
        <end position="147"/>
    </location>
</feature>
<reference evidence="3 4" key="1">
    <citation type="submission" date="2014-06" db="EMBL/GenBank/DDBJ databases">
        <title>The Genome of the Aflatoxigenic Filamentous Fungus Aspergillus nomius.</title>
        <authorList>
            <person name="Moore M.G."/>
            <person name="Shannon B.M."/>
            <person name="Brian M.M."/>
        </authorList>
    </citation>
    <scope>NUCLEOTIDE SEQUENCE [LARGE SCALE GENOMIC DNA]</scope>
    <source>
        <strain evidence="3 4">NRRL 13137</strain>
    </source>
</reference>
<gene>
    <name evidence="3" type="ORF">ANOM_006153</name>
</gene>